<name>A0A0E9SKG5_ANGAN</name>
<organism evidence="1">
    <name type="scientific">Anguilla anguilla</name>
    <name type="common">European freshwater eel</name>
    <name type="synonym">Muraena anguilla</name>
    <dbReference type="NCBI Taxonomy" id="7936"/>
    <lineage>
        <taxon>Eukaryota</taxon>
        <taxon>Metazoa</taxon>
        <taxon>Chordata</taxon>
        <taxon>Craniata</taxon>
        <taxon>Vertebrata</taxon>
        <taxon>Euteleostomi</taxon>
        <taxon>Actinopterygii</taxon>
        <taxon>Neopterygii</taxon>
        <taxon>Teleostei</taxon>
        <taxon>Anguilliformes</taxon>
        <taxon>Anguillidae</taxon>
        <taxon>Anguilla</taxon>
    </lineage>
</organism>
<sequence>MPANVSSVRRQGRVLLFGGYVMW</sequence>
<reference evidence="1" key="2">
    <citation type="journal article" date="2015" name="Fish Shellfish Immunol.">
        <title>Early steps in the European eel (Anguilla anguilla)-Vibrio vulnificus interaction in the gills: Role of the RtxA13 toxin.</title>
        <authorList>
            <person name="Callol A."/>
            <person name="Pajuelo D."/>
            <person name="Ebbesson L."/>
            <person name="Teles M."/>
            <person name="MacKenzie S."/>
            <person name="Amaro C."/>
        </authorList>
    </citation>
    <scope>NUCLEOTIDE SEQUENCE</scope>
</reference>
<accession>A0A0E9SKG5</accession>
<protein>
    <submittedName>
        <fullName evidence="1">Uncharacterized protein</fullName>
    </submittedName>
</protein>
<reference evidence="1" key="1">
    <citation type="submission" date="2014-11" db="EMBL/GenBank/DDBJ databases">
        <authorList>
            <person name="Amaro Gonzalez C."/>
        </authorList>
    </citation>
    <scope>NUCLEOTIDE SEQUENCE</scope>
</reference>
<proteinExistence type="predicted"/>
<dbReference type="EMBL" id="GBXM01067579">
    <property type="protein sequence ID" value="JAH40998.1"/>
    <property type="molecule type" value="Transcribed_RNA"/>
</dbReference>
<dbReference type="AlphaFoldDB" id="A0A0E9SKG5"/>
<evidence type="ECO:0000313" key="1">
    <source>
        <dbReference type="EMBL" id="JAH40998.1"/>
    </source>
</evidence>